<evidence type="ECO:0000259" key="1">
    <source>
        <dbReference type="PROSITE" id="PS50022"/>
    </source>
</evidence>
<dbReference type="Proteomes" id="UP000281594">
    <property type="component" value="Unassembled WGS sequence"/>
</dbReference>
<name>A0A3L8QWJ9_STRRN</name>
<evidence type="ECO:0000313" key="3">
    <source>
        <dbReference type="Proteomes" id="UP000281594"/>
    </source>
</evidence>
<dbReference type="SUPFAM" id="SSF49785">
    <property type="entry name" value="Galactose-binding domain-like"/>
    <property type="match status" value="1"/>
</dbReference>
<gene>
    <name evidence="2" type="ORF">D3C57_144220</name>
</gene>
<evidence type="ECO:0000313" key="2">
    <source>
        <dbReference type="EMBL" id="RLV71689.1"/>
    </source>
</evidence>
<sequence>MEIGPHQTTVRLLNGAAMPVEVRGQSKNLRPGQQLKVPTRRPDLAPTIDLGRCAAISADSSDPSSPAVAAVDGDAQTFWQAKAPDPALTVNLERPRRLRTLTADWGDERPKQFTVELSRDGHHWTPAATVEGGQTKDTVDLEERTAALVRLKIGGEDDDGPQLHSLTLR</sequence>
<dbReference type="AlphaFoldDB" id="A0A3L8QWJ9"/>
<reference evidence="2 3" key="1">
    <citation type="journal article" date="2018" name="J. Biol. Chem.">
        <title>Discovery of the actinoplanic acid pathway in Streptomyces rapamycinicus reveals a genetically conserved synergism with rapamycin.</title>
        <authorList>
            <person name="Mrak P."/>
            <person name="Krastel P."/>
            <person name="Pivk Lukancic P."/>
            <person name="Tao J."/>
            <person name="Pistorius D."/>
            <person name="Moore C.M."/>
        </authorList>
    </citation>
    <scope>NUCLEOTIDE SEQUENCE [LARGE SCALE GENOMIC DNA]</scope>
    <source>
        <strain evidence="2 3">NRRL 5491</strain>
    </source>
</reference>
<dbReference type="STRING" id="1343740.M271_50530"/>
<dbReference type="InterPro" id="IPR000421">
    <property type="entry name" value="FA58C"/>
</dbReference>
<comment type="caution">
    <text evidence="2">The sequence shown here is derived from an EMBL/GenBank/DDBJ whole genome shotgun (WGS) entry which is preliminary data.</text>
</comment>
<organism evidence="2 3">
    <name type="scientific">Streptomyces rapamycinicus (strain ATCC 29253 / DSM 41530 / NRRL 5491 / AYB-994)</name>
    <name type="common">Streptomyces hygroscopicus (strain ATCC 29253)</name>
    <dbReference type="NCBI Taxonomy" id="1343740"/>
    <lineage>
        <taxon>Bacteria</taxon>
        <taxon>Bacillati</taxon>
        <taxon>Actinomycetota</taxon>
        <taxon>Actinomycetes</taxon>
        <taxon>Kitasatosporales</taxon>
        <taxon>Streptomycetaceae</taxon>
        <taxon>Streptomyces</taxon>
        <taxon>Streptomyces violaceusniger group</taxon>
    </lineage>
</organism>
<dbReference type="EMBL" id="QYCY01000004">
    <property type="protein sequence ID" value="RLV71689.1"/>
    <property type="molecule type" value="Genomic_DNA"/>
</dbReference>
<protein>
    <recommendedName>
        <fullName evidence="1">F5/8 type C domain-containing protein</fullName>
    </recommendedName>
</protein>
<dbReference type="InterPro" id="IPR008979">
    <property type="entry name" value="Galactose-bd-like_sf"/>
</dbReference>
<dbReference type="PROSITE" id="PS50022">
    <property type="entry name" value="FA58C_3"/>
    <property type="match status" value="1"/>
</dbReference>
<proteinExistence type="predicted"/>
<accession>A0A3L8QWJ9</accession>
<dbReference type="Pfam" id="PF00754">
    <property type="entry name" value="F5_F8_type_C"/>
    <property type="match status" value="1"/>
</dbReference>
<dbReference type="Gene3D" id="2.60.120.260">
    <property type="entry name" value="Galactose-binding domain-like"/>
    <property type="match status" value="1"/>
</dbReference>
<feature type="domain" description="F5/8 type C" evidence="1">
    <location>
        <begin position="39"/>
        <end position="125"/>
    </location>
</feature>